<dbReference type="EMBL" id="LAZR01048314">
    <property type="protein sequence ID" value="KKK92216.1"/>
    <property type="molecule type" value="Genomic_DNA"/>
</dbReference>
<reference evidence="1" key="1">
    <citation type="journal article" date="2015" name="Nature">
        <title>Complex archaea that bridge the gap between prokaryotes and eukaryotes.</title>
        <authorList>
            <person name="Spang A."/>
            <person name="Saw J.H."/>
            <person name="Jorgensen S.L."/>
            <person name="Zaremba-Niedzwiedzka K."/>
            <person name="Martijn J."/>
            <person name="Lind A.E."/>
            <person name="van Eijk R."/>
            <person name="Schleper C."/>
            <person name="Guy L."/>
            <person name="Ettema T.J."/>
        </authorList>
    </citation>
    <scope>NUCLEOTIDE SEQUENCE</scope>
</reference>
<dbReference type="AlphaFoldDB" id="A0A0F9C6D2"/>
<organism evidence="1">
    <name type="scientific">marine sediment metagenome</name>
    <dbReference type="NCBI Taxonomy" id="412755"/>
    <lineage>
        <taxon>unclassified sequences</taxon>
        <taxon>metagenomes</taxon>
        <taxon>ecological metagenomes</taxon>
    </lineage>
</organism>
<evidence type="ECO:0000313" key="1">
    <source>
        <dbReference type="EMBL" id="KKK92216.1"/>
    </source>
</evidence>
<comment type="caution">
    <text evidence="1">The sequence shown here is derived from an EMBL/GenBank/DDBJ whole genome shotgun (WGS) entry which is preliminary data.</text>
</comment>
<gene>
    <name evidence="1" type="ORF">LCGC14_2705130</name>
</gene>
<proteinExistence type="predicted"/>
<sequence>MCKELSEDVFLRLCKQAEETEDFYLEREPIE</sequence>
<protein>
    <submittedName>
        <fullName evidence="1">Uncharacterized protein</fullName>
    </submittedName>
</protein>
<name>A0A0F9C6D2_9ZZZZ</name>
<accession>A0A0F9C6D2</accession>